<proteinExistence type="predicted"/>
<name>A0A8A4FPI3_BURPE</name>
<protein>
    <submittedName>
        <fullName evidence="2">Uncharacterized protein</fullName>
    </submittedName>
</protein>
<dbReference type="InterPro" id="IPR046702">
    <property type="entry name" value="DUF6572"/>
</dbReference>
<dbReference type="Proteomes" id="UP000030475">
    <property type="component" value="Unassembled WGS sequence"/>
</dbReference>
<organism evidence="2">
    <name type="scientific">Burkholderia pseudomallei</name>
    <name type="common">Pseudomonas pseudomallei</name>
    <dbReference type="NCBI Taxonomy" id="28450"/>
    <lineage>
        <taxon>Bacteria</taxon>
        <taxon>Pseudomonadati</taxon>
        <taxon>Pseudomonadota</taxon>
        <taxon>Betaproteobacteria</taxon>
        <taxon>Burkholderiales</taxon>
        <taxon>Burkholderiaceae</taxon>
        <taxon>Burkholderia</taxon>
        <taxon>pseudomallei group</taxon>
    </lineage>
</organism>
<accession>A0A8A4FPI3</accession>
<evidence type="ECO:0000313" key="3">
    <source>
        <dbReference type="Proteomes" id="UP000030475"/>
    </source>
</evidence>
<reference evidence="2" key="2">
    <citation type="submission" date="2021-03" db="EMBL/GenBank/DDBJ databases">
        <title>Complete genome of Burkholderia pseudomallei_VBP364.</title>
        <authorList>
            <person name="Balaji V."/>
            <person name="Yamuna B."/>
            <person name="Monisha P."/>
        </authorList>
    </citation>
    <scope>NUCLEOTIDE SEQUENCE</scope>
    <source>
        <strain evidence="2">VBP364</strain>
    </source>
</reference>
<dbReference type="EMBL" id="JQIM01000007">
    <property type="protein sequence ID" value="KGX17056.1"/>
    <property type="molecule type" value="Genomic_DNA"/>
</dbReference>
<dbReference type="Pfam" id="PF20212">
    <property type="entry name" value="DUF6572"/>
    <property type="match status" value="1"/>
</dbReference>
<gene>
    <name evidence="2" type="ORF">J3D99_23445</name>
    <name evidence="1" type="ORF">Y036_6089</name>
</gene>
<evidence type="ECO:0000313" key="2">
    <source>
        <dbReference type="EMBL" id="QTB60850.1"/>
    </source>
</evidence>
<evidence type="ECO:0000313" key="1">
    <source>
        <dbReference type="EMBL" id="KGX17056.1"/>
    </source>
</evidence>
<sequence length="111" mass="12397">MSILETNVIDVIGVDPEKGIARLGISDHLEWGVGEVEHLNLLQDKINSYLRFLESGEIYDHYPDARHCQCEIELIAKYPLPQNAIDFVSKAKKIIADAGFGLSYKIVGRGN</sequence>
<dbReference type="RefSeq" id="WP_009978512.1">
    <property type="nucleotide sequence ID" value="NZ_CGFC02000004.1"/>
</dbReference>
<dbReference type="AlphaFoldDB" id="A0A8A4FPI3"/>
<dbReference type="EMBL" id="CP071754">
    <property type="protein sequence ID" value="QTB60850.1"/>
    <property type="molecule type" value="Genomic_DNA"/>
</dbReference>
<reference evidence="1 3" key="1">
    <citation type="submission" date="2014-08" db="EMBL/GenBank/DDBJ databases">
        <authorList>
            <person name="Bunnell A."/>
            <person name="Chain P.S."/>
            <person name="Chertkov O."/>
            <person name="Currie B.J."/>
            <person name="Daligault H.E."/>
            <person name="Davenport K.W."/>
            <person name="Davis C."/>
            <person name="Gleasner C.D."/>
            <person name="Johnson S.L."/>
            <person name="Kaestli M."/>
            <person name="Koren S."/>
            <person name="Kunde Y.A."/>
            <person name="Mayo M."/>
            <person name="McMurry K.K."/>
            <person name="Price E.P."/>
            <person name="Reitenga K.G."/>
            <person name="Robison R."/>
            <person name="Rosovitz M.J."/>
            <person name="Sarovich D.S."/>
            <person name="Teshima H."/>
        </authorList>
    </citation>
    <scope>NUCLEOTIDE SEQUENCE [LARGE SCALE GENOMIC DNA]</scope>
    <source>
        <strain evidence="1 3">MSHR44</strain>
    </source>
</reference>